<feature type="region of interest" description="Disordered" evidence="1">
    <location>
        <begin position="1"/>
        <end position="71"/>
    </location>
</feature>
<feature type="region of interest" description="Disordered" evidence="1">
    <location>
        <begin position="216"/>
        <end position="260"/>
    </location>
</feature>
<protein>
    <submittedName>
        <fullName evidence="2">Uncharacterized protein</fullName>
    </submittedName>
</protein>
<reference evidence="2 3" key="1">
    <citation type="submission" date="2018-09" db="EMBL/GenBank/DDBJ databases">
        <title>Genomic investigation of the strawberry pathogen Phytophthora fragariae indicates pathogenicity is determined by transcriptional variation in three key races.</title>
        <authorList>
            <person name="Adams T.M."/>
            <person name="Armitage A.D."/>
            <person name="Sobczyk M.K."/>
            <person name="Bates H.J."/>
            <person name="Dunwell J.M."/>
            <person name="Nellist C.F."/>
            <person name="Harrison R.J."/>
        </authorList>
    </citation>
    <scope>NUCLEOTIDE SEQUENCE [LARGE SCALE GENOMIC DNA]</scope>
    <source>
        <strain evidence="2 3">SCRP324</strain>
    </source>
</reference>
<dbReference type="AlphaFoldDB" id="A0A6A3I914"/>
<proteinExistence type="predicted"/>
<organism evidence="2 3">
    <name type="scientific">Phytophthora rubi</name>
    <dbReference type="NCBI Taxonomy" id="129364"/>
    <lineage>
        <taxon>Eukaryota</taxon>
        <taxon>Sar</taxon>
        <taxon>Stramenopiles</taxon>
        <taxon>Oomycota</taxon>
        <taxon>Peronosporomycetes</taxon>
        <taxon>Peronosporales</taxon>
        <taxon>Peronosporaceae</taxon>
        <taxon>Phytophthora</taxon>
    </lineage>
</organism>
<evidence type="ECO:0000313" key="3">
    <source>
        <dbReference type="Proteomes" id="UP000435112"/>
    </source>
</evidence>
<evidence type="ECO:0000313" key="2">
    <source>
        <dbReference type="EMBL" id="KAE8979509.1"/>
    </source>
</evidence>
<accession>A0A6A3I914</accession>
<evidence type="ECO:0000256" key="1">
    <source>
        <dbReference type="SAM" id="MobiDB-lite"/>
    </source>
</evidence>
<comment type="caution">
    <text evidence="2">The sequence shown here is derived from an EMBL/GenBank/DDBJ whole genome shotgun (WGS) entry which is preliminary data.</text>
</comment>
<dbReference type="Proteomes" id="UP000435112">
    <property type="component" value="Unassembled WGS sequence"/>
</dbReference>
<feature type="compositionally biased region" description="Basic and acidic residues" evidence="1">
    <location>
        <begin position="26"/>
        <end position="43"/>
    </location>
</feature>
<dbReference type="EMBL" id="QXFU01002986">
    <property type="protein sequence ID" value="KAE8979509.1"/>
    <property type="molecule type" value="Genomic_DNA"/>
</dbReference>
<sequence length="260" mass="27861">MGPDESAGVGEDPSTPQPNGLTPAHASRECLDSTTEESNHNEVQDALSGYESSGTLPPFSVSGDELTGDGMDMSALESEFSVAVKAITSATSPSVATKPDQPPVSTSVKRGTSKRAKAAAAKGSTSASTAKARVVTKTGTSAATTTDARERLRYPDLEASYTKQKRLKAEKAAVDLKRKVNEAAQAMAFDSNDLVKTAMVLRADGDRDERVRVEAAEAKRRAEREALEERRREEREAMEERHLEERRPPCGSPGSSRSHV</sequence>
<feature type="compositionally biased region" description="Low complexity" evidence="1">
    <location>
        <begin position="118"/>
        <end position="146"/>
    </location>
</feature>
<feature type="region of interest" description="Disordered" evidence="1">
    <location>
        <begin position="90"/>
        <end position="148"/>
    </location>
</feature>
<name>A0A6A3I914_9STRA</name>
<feature type="compositionally biased region" description="Basic and acidic residues" evidence="1">
    <location>
        <begin position="216"/>
        <end position="248"/>
    </location>
</feature>
<gene>
    <name evidence="2" type="ORF">PR002_g24395</name>
</gene>